<organism evidence="1 2">
    <name type="scientific">Marasmius crinis-equi</name>
    <dbReference type="NCBI Taxonomy" id="585013"/>
    <lineage>
        <taxon>Eukaryota</taxon>
        <taxon>Fungi</taxon>
        <taxon>Dikarya</taxon>
        <taxon>Basidiomycota</taxon>
        <taxon>Agaricomycotina</taxon>
        <taxon>Agaricomycetes</taxon>
        <taxon>Agaricomycetidae</taxon>
        <taxon>Agaricales</taxon>
        <taxon>Marasmiineae</taxon>
        <taxon>Marasmiaceae</taxon>
        <taxon>Marasmius</taxon>
    </lineage>
</organism>
<name>A0ABR3G2N7_9AGAR</name>
<keyword evidence="2" id="KW-1185">Reference proteome</keyword>
<keyword evidence="1" id="KW-0378">Hydrolase</keyword>
<reference evidence="1 2" key="1">
    <citation type="submission" date="2024-02" db="EMBL/GenBank/DDBJ databases">
        <title>A draft genome for the cacao thread blight pathogen Marasmius crinis-equi.</title>
        <authorList>
            <person name="Cohen S.P."/>
            <person name="Baruah I.K."/>
            <person name="Amoako-Attah I."/>
            <person name="Bukari Y."/>
            <person name="Meinhardt L.W."/>
            <person name="Bailey B.A."/>
        </authorList>
    </citation>
    <scope>NUCLEOTIDE SEQUENCE [LARGE SCALE GENOMIC DNA]</scope>
    <source>
        <strain evidence="1 2">GH-76</strain>
    </source>
</reference>
<gene>
    <name evidence="1" type="primary">TGL2_1</name>
    <name evidence="1" type="ORF">V5O48_000007</name>
</gene>
<dbReference type="Gene3D" id="3.40.50.1820">
    <property type="entry name" value="alpha/beta hydrolase"/>
    <property type="match status" value="1"/>
</dbReference>
<dbReference type="Proteomes" id="UP001465976">
    <property type="component" value="Unassembled WGS sequence"/>
</dbReference>
<dbReference type="InterPro" id="IPR029058">
    <property type="entry name" value="AB_hydrolase_fold"/>
</dbReference>
<sequence length="298" mass="31988">MILSNARKKASASANTPRMECPPTNPIVLCHGLFGFDTLFNIVDYWNDIPDALRAAGCEVLTPRVPATSSVETRANLLARQISEQYRVAAMGGLDCRYLTTHLLDGAGFDVLSVTTLATPHWGSPVADFLAATHVAETPVVRALINMVPAGDGDGQAFVSLSTSKAREFNTKTTDRPGVRYFSYGCSFVPGPLELLAWGPTHAHVSLVDGENDGVVSLKSSQWGEYLGTIQGVNHTELIGHKFTHLRPTDLLDFVGHKAPFNPKQLMVKHANKLAVDVEGRATSGYIGSGSGGYGYGF</sequence>
<evidence type="ECO:0000313" key="1">
    <source>
        <dbReference type="EMBL" id="KAL0581950.1"/>
    </source>
</evidence>
<dbReference type="EC" id="3.1.1.3" evidence="1"/>
<dbReference type="EMBL" id="JBAHYK010000001">
    <property type="protein sequence ID" value="KAL0581950.1"/>
    <property type="molecule type" value="Genomic_DNA"/>
</dbReference>
<dbReference type="SUPFAM" id="SSF53474">
    <property type="entry name" value="alpha/beta-Hydrolases"/>
    <property type="match status" value="1"/>
</dbReference>
<comment type="caution">
    <text evidence="1">The sequence shown here is derived from an EMBL/GenBank/DDBJ whole genome shotgun (WGS) entry which is preliminary data.</text>
</comment>
<evidence type="ECO:0000313" key="2">
    <source>
        <dbReference type="Proteomes" id="UP001465976"/>
    </source>
</evidence>
<accession>A0ABR3G2N7</accession>
<proteinExistence type="predicted"/>
<protein>
    <submittedName>
        <fullName evidence="1">Lipase 2</fullName>
        <ecNumber evidence="1">3.1.1.3</ecNumber>
    </submittedName>
</protein>
<dbReference type="GO" id="GO:0004806">
    <property type="term" value="F:triacylglycerol lipase activity"/>
    <property type="evidence" value="ECO:0007669"/>
    <property type="project" value="UniProtKB-EC"/>
</dbReference>